<evidence type="ECO:0000256" key="10">
    <source>
        <dbReference type="ARBA" id="ARBA00040751"/>
    </source>
</evidence>
<keyword evidence="2" id="KW-0813">Transport</keyword>
<evidence type="ECO:0000256" key="4">
    <source>
        <dbReference type="ARBA" id="ARBA00022792"/>
    </source>
</evidence>
<evidence type="ECO:0000256" key="5">
    <source>
        <dbReference type="ARBA" id="ARBA00022946"/>
    </source>
</evidence>
<keyword evidence="8" id="KW-0472">Membrane</keyword>
<evidence type="ECO:0000313" key="13">
    <source>
        <dbReference type="EMBL" id="ESK89488.1"/>
    </source>
</evidence>
<comment type="subcellular location">
    <subcellularLocation>
        <location evidence="1">Mitochondrion inner membrane</location>
        <topology evidence="1">Peripheral membrane protein</topology>
        <orientation evidence="1">Matrix side</orientation>
    </subcellularLocation>
</comment>
<dbReference type="OrthoDB" id="6369905at2759"/>
<feature type="domain" description="Peptidase M16 C-terminal" evidence="12">
    <location>
        <begin position="177"/>
        <end position="240"/>
    </location>
</feature>
<sequence>MLATRASSRNVQRLARSFATVVDSAGVKVAAVDSNQPTSSVTLLVKAGSRFEPKAGVAHGLKNFAFKSTGKRSALGTVRESELYGGVLSANLSREYLALTAEFLRGDEEHFVDVLTSFITSPRFTRHEFQEYVSPVLESEIEVSTSNPAIQALELAHALAFRQGLGSSLFAAPHHHLTAEDIRNFAKSIFTQGNLAVVGTGIDQGTLSKLVQQSLSGVPASSAASSPASSYFGGETRLQSHGGPQTVFVGYGATGAPLAELAALSAHVSPAASVKWSQGLSPIASAITPGTTVQSVYLPYSDATLFGFLVQGQDGASVKAAGKVTVDALKAASSGLKGDDLKKAVAKAKFAAASAAESRDGLVATLGAKVLAGSESSLASALSAFDKVSESAVAKAASSLVGAKPTYVAIGDIAILPYADELGL</sequence>
<keyword evidence="4" id="KW-0999">Mitochondrion inner membrane</keyword>
<dbReference type="FunFam" id="3.30.830.10:FF:000039">
    <property type="entry name" value="Ubiquinol-cytochrome c reductase core subunit 2"/>
    <property type="match status" value="1"/>
</dbReference>
<evidence type="ECO:0000256" key="8">
    <source>
        <dbReference type="ARBA" id="ARBA00023136"/>
    </source>
</evidence>
<evidence type="ECO:0000256" key="3">
    <source>
        <dbReference type="ARBA" id="ARBA00022660"/>
    </source>
</evidence>
<dbReference type="Pfam" id="PF05193">
    <property type="entry name" value="Peptidase_M16_C"/>
    <property type="match status" value="1"/>
</dbReference>
<evidence type="ECO:0000256" key="2">
    <source>
        <dbReference type="ARBA" id="ARBA00022448"/>
    </source>
</evidence>
<evidence type="ECO:0000256" key="7">
    <source>
        <dbReference type="ARBA" id="ARBA00023128"/>
    </source>
</evidence>
<proteinExistence type="inferred from homology"/>
<dbReference type="HOGENOM" id="CLU_009902_0_1_1"/>
<dbReference type="AlphaFoldDB" id="V2WRJ4"/>
<name>V2WRJ4_MONRO</name>
<comment type="similarity">
    <text evidence="9">Belongs to the peptidase M16 family. UQCRC2/QCR2 subfamily.</text>
</comment>
<dbReference type="PANTHER" id="PTHR11851:SF209">
    <property type="entry name" value="CYTOCHROME B-C1 COMPLEX SUBUNIT 2, MITOCHONDRIAL"/>
    <property type="match status" value="1"/>
</dbReference>
<dbReference type="InterPro" id="IPR011765">
    <property type="entry name" value="Pept_M16_N"/>
</dbReference>
<dbReference type="InterPro" id="IPR011249">
    <property type="entry name" value="Metalloenz_LuxS/M16"/>
</dbReference>
<dbReference type="Gene3D" id="3.30.830.10">
    <property type="entry name" value="Metalloenzyme, LuxS/M16 peptidase-like"/>
    <property type="match status" value="2"/>
</dbReference>
<keyword evidence="5" id="KW-0809">Transit peptide</keyword>
<evidence type="ECO:0000256" key="6">
    <source>
        <dbReference type="ARBA" id="ARBA00022982"/>
    </source>
</evidence>
<evidence type="ECO:0000259" key="12">
    <source>
        <dbReference type="Pfam" id="PF05193"/>
    </source>
</evidence>
<keyword evidence="6" id="KW-0249">Electron transport</keyword>
<reference evidence="13 14" key="1">
    <citation type="journal article" date="2014" name="BMC Genomics">
        <title>Genome and secretome analysis of the hemibiotrophic fungal pathogen, Moniliophthora roreri, which causes frosty pod rot disease of cacao: mechanisms of the biotrophic and necrotrophic phases.</title>
        <authorList>
            <person name="Meinhardt L.W."/>
            <person name="Costa G.G.L."/>
            <person name="Thomazella D.P.T."/>
            <person name="Teixeira P.J.P.L."/>
            <person name="Carazzolle M.F."/>
            <person name="Schuster S.C."/>
            <person name="Carlson J.E."/>
            <person name="Guiltinan M.J."/>
            <person name="Mieczkowski P."/>
            <person name="Farmer A."/>
            <person name="Ramaraj T."/>
            <person name="Crozier J."/>
            <person name="Davis R.E."/>
            <person name="Shao J."/>
            <person name="Melnick R.L."/>
            <person name="Pereira G.A.G."/>
            <person name="Bailey B.A."/>
        </authorList>
    </citation>
    <scope>NUCLEOTIDE SEQUENCE [LARGE SCALE GENOMIC DNA]</scope>
    <source>
        <strain evidence="13 14">MCA 2997</strain>
    </source>
</reference>
<organism evidence="13 14">
    <name type="scientific">Moniliophthora roreri (strain MCA 2997)</name>
    <name type="common">Cocoa frosty pod rot fungus</name>
    <name type="synonym">Crinipellis roreri</name>
    <dbReference type="NCBI Taxonomy" id="1381753"/>
    <lineage>
        <taxon>Eukaryota</taxon>
        <taxon>Fungi</taxon>
        <taxon>Dikarya</taxon>
        <taxon>Basidiomycota</taxon>
        <taxon>Agaricomycotina</taxon>
        <taxon>Agaricomycetes</taxon>
        <taxon>Agaricomycetidae</taxon>
        <taxon>Agaricales</taxon>
        <taxon>Marasmiineae</taxon>
        <taxon>Marasmiaceae</taxon>
        <taxon>Moniliophthora</taxon>
    </lineage>
</organism>
<dbReference type="Pfam" id="PF00675">
    <property type="entry name" value="Peptidase_M16"/>
    <property type="match status" value="1"/>
</dbReference>
<keyword evidence="14" id="KW-1185">Reference proteome</keyword>
<keyword evidence="7" id="KW-0496">Mitochondrion</keyword>
<dbReference type="KEGG" id="mrr:Moror_16091"/>
<dbReference type="FunFam" id="3.30.830.10:FF:000021">
    <property type="entry name" value="Cytochrome b-c1 complex subunit 2"/>
    <property type="match status" value="1"/>
</dbReference>
<dbReference type="SUPFAM" id="SSF63411">
    <property type="entry name" value="LuxS/MPP-like metallohydrolase"/>
    <property type="match status" value="2"/>
</dbReference>
<dbReference type="InterPro" id="IPR007863">
    <property type="entry name" value="Peptidase_M16_C"/>
</dbReference>
<dbReference type="Proteomes" id="UP000017559">
    <property type="component" value="Unassembled WGS sequence"/>
</dbReference>
<protein>
    <recommendedName>
        <fullName evidence="10">Cytochrome b-c1 complex subunit 2, mitochondrial</fullName>
    </recommendedName>
</protein>
<gene>
    <name evidence="13" type="ORF">Moror_16091</name>
</gene>
<evidence type="ECO:0000256" key="1">
    <source>
        <dbReference type="ARBA" id="ARBA00004443"/>
    </source>
</evidence>
<keyword evidence="3" id="KW-0679">Respiratory chain</keyword>
<evidence type="ECO:0000259" key="11">
    <source>
        <dbReference type="Pfam" id="PF00675"/>
    </source>
</evidence>
<dbReference type="EMBL" id="AWSO01000557">
    <property type="protein sequence ID" value="ESK89488.1"/>
    <property type="molecule type" value="Genomic_DNA"/>
</dbReference>
<dbReference type="GO" id="GO:0046872">
    <property type="term" value="F:metal ion binding"/>
    <property type="evidence" value="ECO:0007669"/>
    <property type="project" value="InterPro"/>
</dbReference>
<dbReference type="STRING" id="1381753.V2WRJ4"/>
<evidence type="ECO:0000313" key="14">
    <source>
        <dbReference type="Proteomes" id="UP000017559"/>
    </source>
</evidence>
<comment type="caution">
    <text evidence="13">The sequence shown here is derived from an EMBL/GenBank/DDBJ whole genome shotgun (WGS) entry which is preliminary data.</text>
</comment>
<dbReference type="GO" id="GO:0005743">
    <property type="term" value="C:mitochondrial inner membrane"/>
    <property type="evidence" value="ECO:0007669"/>
    <property type="project" value="UniProtKB-SubCell"/>
</dbReference>
<evidence type="ECO:0000256" key="9">
    <source>
        <dbReference type="ARBA" id="ARBA00038146"/>
    </source>
</evidence>
<feature type="domain" description="Peptidase M16 N-terminal" evidence="11">
    <location>
        <begin position="29"/>
        <end position="170"/>
    </location>
</feature>
<accession>V2WRJ4</accession>
<dbReference type="PANTHER" id="PTHR11851">
    <property type="entry name" value="METALLOPROTEASE"/>
    <property type="match status" value="1"/>
</dbReference>
<dbReference type="InterPro" id="IPR050361">
    <property type="entry name" value="MPP/UQCRC_Complex"/>
</dbReference>